<sequence length="212" mass="24565">MSKFILEIIQATTSIGLNVRSICSDIGSNNKALWSSLGICVSRDQRIISFEEDSSNRHIYVLADIPHLLKNWKSAIQRSQIYLPMEVVQEHDLPTNVVTGKYINDLWNHEMRNKKHLRSLHHLIQEIVTPGHFSKMNVGNAMRYISIKTAGALETVVIQKIIPREALTTAWFLRFLRQWFELINSRRRVASVTRTNVQNKKTFMDYFVSVVE</sequence>
<organism evidence="1 2">
    <name type="scientific">Ooceraea biroi</name>
    <name type="common">Clonal raider ant</name>
    <name type="synonym">Cerapachys biroi</name>
    <dbReference type="NCBI Taxonomy" id="2015173"/>
    <lineage>
        <taxon>Eukaryota</taxon>
        <taxon>Metazoa</taxon>
        <taxon>Ecdysozoa</taxon>
        <taxon>Arthropoda</taxon>
        <taxon>Hexapoda</taxon>
        <taxon>Insecta</taxon>
        <taxon>Pterygota</taxon>
        <taxon>Neoptera</taxon>
        <taxon>Endopterygota</taxon>
        <taxon>Hymenoptera</taxon>
        <taxon>Apocrita</taxon>
        <taxon>Aculeata</taxon>
        <taxon>Formicoidea</taxon>
        <taxon>Formicidae</taxon>
        <taxon>Dorylinae</taxon>
        <taxon>Ooceraea</taxon>
    </lineage>
</organism>
<protein>
    <recommendedName>
        <fullName evidence="3">THAP domain-containing protein</fullName>
    </recommendedName>
</protein>
<gene>
    <name evidence="1" type="ORF">X777_06596</name>
</gene>
<dbReference type="EMBL" id="KK107263">
    <property type="protein sequence ID" value="EZA53893.1"/>
    <property type="molecule type" value="Genomic_DNA"/>
</dbReference>
<reference evidence="1 2" key="1">
    <citation type="journal article" date="2014" name="Curr. Biol.">
        <title>The genome of the clonal raider ant Cerapachys biroi.</title>
        <authorList>
            <person name="Oxley P.R."/>
            <person name="Ji L."/>
            <person name="Fetter-Pruneda I."/>
            <person name="McKenzie S.K."/>
            <person name="Li C."/>
            <person name="Hu H."/>
            <person name="Zhang G."/>
            <person name="Kronauer D.J."/>
        </authorList>
    </citation>
    <scope>NUCLEOTIDE SEQUENCE [LARGE SCALE GENOMIC DNA]</scope>
</reference>
<evidence type="ECO:0008006" key="3">
    <source>
        <dbReference type="Google" id="ProtNLM"/>
    </source>
</evidence>
<keyword evidence="2" id="KW-1185">Reference proteome</keyword>
<dbReference type="AlphaFoldDB" id="A0A026WD59"/>
<name>A0A026WD59_OOCBI</name>
<evidence type="ECO:0000313" key="2">
    <source>
        <dbReference type="Proteomes" id="UP000053097"/>
    </source>
</evidence>
<accession>A0A026WD59</accession>
<dbReference type="OMA" id="IHETTAW"/>
<proteinExistence type="predicted"/>
<dbReference type="Proteomes" id="UP000053097">
    <property type="component" value="Unassembled WGS sequence"/>
</dbReference>
<evidence type="ECO:0000313" key="1">
    <source>
        <dbReference type="EMBL" id="EZA53893.1"/>
    </source>
</evidence>